<evidence type="ECO:0000313" key="2">
    <source>
        <dbReference type="EMBL" id="PMD13837.1"/>
    </source>
</evidence>
<name>A0A2J6PII5_9HELO</name>
<reference evidence="2 3" key="1">
    <citation type="submission" date="2016-05" db="EMBL/GenBank/DDBJ databases">
        <title>A degradative enzymes factory behind the ericoid mycorrhizal symbiosis.</title>
        <authorList>
            <consortium name="DOE Joint Genome Institute"/>
            <person name="Martino E."/>
            <person name="Morin E."/>
            <person name="Grelet G."/>
            <person name="Kuo A."/>
            <person name="Kohler A."/>
            <person name="Daghino S."/>
            <person name="Barry K."/>
            <person name="Choi C."/>
            <person name="Cichocki N."/>
            <person name="Clum A."/>
            <person name="Copeland A."/>
            <person name="Hainaut M."/>
            <person name="Haridas S."/>
            <person name="Labutti K."/>
            <person name="Lindquist E."/>
            <person name="Lipzen A."/>
            <person name="Khouja H.-R."/>
            <person name="Murat C."/>
            <person name="Ohm R."/>
            <person name="Olson A."/>
            <person name="Spatafora J."/>
            <person name="Veneault-Fourrey C."/>
            <person name="Henrissat B."/>
            <person name="Grigoriev I."/>
            <person name="Martin F."/>
            <person name="Perotto S."/>
        </authorList>
    </citation>
    <scope>NUCLEOTIDE SEQUENCE [LARGE SCALE GENOMIC DNA]</scope>
    <source>
        <strain evidence="2 3">UAMH 7357</strain>
    </source>
</reference>
<organism evidence="2 3">
    <name type="scientific">Hyaloscypha hepaticicola</name>
    <dbReference type="NCBI Taxonomy" id="2082293"/>
    <lineage>
        <taxon>Eukaryota</taxon>
        <taxon>Fungi</taxon>
        <taxon>Dikarya</taxon>
        <taxon>Ascomycota</taxon>
        <taxon>Pezizomycotina</taxon>
        <taxon>Leotiomycetes</taxon>
        <taxon>Helotiales</taxon>
        <taxon>Hyaloscyphaceae</taxon>
        <taxon>Hyaloscypha</taxon>
    </lineage>
</organism>
<accession>A0A2J6PII5</accession>
<feature type="region of interest" description="Disordered" evidence="1">
    <location>
        <begin position="282"/>
        <end position="312"/>
    </location>
</feature>
<evidence type="ECO:0000313" key="3">
    <source>
        <dbReference type="Proteomes" id="UP000235672"/>
    </source>
</evidence>
<gene>
    <name evidence="2" type="ORF">NA56DRAFT_711679</name>
</gene>
<sequence>MPIIPDLAGVPGNADLYPHEYSQETAALPLGFRTGVGVRDATLVHDTHGYLEQLSAIPPGNGFLSTSLDPSFSPFQAQGHLSPTQEAQTDLSFQYATPPFTNNYGASDFSLTQEAQTDLSFQYATPPFTTNYGASDFSLTQEAQTDLSFQYATPPFTTNYGASDFSLTQEVQTDLSFQYATPPLTTNYGANDFSLIQDQADFSFQGTAPPLTTNYGASDFFYTGDEYLEVDGSNLFSAPPTPVPTFAPTPALTFEPPTPVSTFEAPTLAPIVGSSSFARFARSEQRRKNRPLSFRAPPIPPSQAAEKQPPVAIGRGPRQVIQTDGHAYGLSLLLQMRPPAFRFSKEAGLYAPRGNGPRKTAREWDGKLCVQVP</sequence>
<keyword evidence="3" id="KW-1185">Reference proteome</keyword>
<protein>
    <submittedName>
        <fullName evidence="2">Uncharacterized protein</fullName>
    </submittedName>
</protein>
<evidence type="ECO:0000256" key="1">
    <source>
        <dbReference type="SAM" id="MobiDB-lite"/>
    </source>
</evidence>
<dbReference type="AlphaFoldDB" id="A0A2J6PII5"/>
<dbReference type="Proteomes" id="UP000235672">
    <property type="component" value="Unassembled WGS sequence"/>
</dbReference>
<proteinExistence type="predicted"/>
<dbReference type="EMBL" id="KZ613527">
    <property type="protein sequence ID" value="PMD13837.1"/>
    <property type="molecule type" value="Genomic_DNA"/>
</dbReference>